<name>A0A9D3LHI0_ANGAN</name>
<feature type="region of interest" description="Disordered" evidence="1">
    <location>
        <begin position="328"/>
        <end position="373"/>
    </location>
</feature>
<comment type="caution">
    <text evidence="3">The sequence shown here is derived from an EMBL/GenBank/DDBJ whole genome shotgun (WGS) entry which is preliminary data.</text>
</comment>
<feature type="compositionally biased region" description="Pro residues" evidence="1">
    <location>
        <begin position="435"/>
        <end position="458"/>
    </location>
</feature>
<feature type="region of interest" description="Disordered" evidence="1">
    <location>
        <begin position="430"/>
        <end position="464"/>
    </location>
</feature>
<accession>A0A9D3LHI0</accession>
<organism evidence="3 4">
    <name type="scientific">Anguilla anguilla</name>
    <name type="common">European freshwater eel</name>
    <name type="synonym">Muraena anguilla</name>
    <dbReference type="NCBI Taxonomy" id="7936"/>
    <lineage>
        <taxon>Eukaryota</taxon>
        <taxon>Metazoa</taxon>
        <taxon>Chordata</taxon>
        <taxon>Craniata</taxon>
        <taxon>Vertebrata</taxon>
        <taxon>Euteleostomi</taxon>
        <taxon>Actinopterygii</taxon>
        <taxon>Neopterygii</taxon>
        <taxon>Teleostei</taxon>
        <taxon>Anguilliformes</taxon>
        <taxon>Anguillidae</taxon>
        <taxon>Anguilla</taxon>
    </lineage>
</organism>
<dbReference type="PANTHER" id="PTHR15117">
    <property type="entry name" value="ATAXIN 7 RELATED"/>
    <property type="match status" value="1"/>
</dbReference>
<dbReference type="Proteomes" id="UP001044222">
    <property type="component" value="Chromosome 19"/>
</dbReference>
<feature type="region of interest" description="Disordered" evidence="1">
    <location>
        <begin position="477"/>
        <end position="584"/>
    </location>
</feature>
<dbReference type="InterPro" id="IPR052237">
    <property type="entry name" value="Ataxin-7-like_regulator"/>
</dbReference>
<feature type="compositionally biased region" description="Low complexity" evidence="1">
    <location>
        <begin position="499"/>
        <end position="508"/>
    </location>
</feature>
<proteinExistence type="predicted"/>
<feature type="compositionally biased region" description="Pro residues" evidence="1">
    <location>
        <begin position="509"/>
        <end position="524"/>
    </location>
</feature>
<feature type="region of interest" description="Disordered" evidence="1">
    <location>
        <begin position="283"/>
        <end position="315"/>
    </location>
</feature>
<protein>
    <recommendedName>
        <fullName evidence="2">SCA7 domain-containing protein</fullName>
    </recommendedName>
</protein>
<feature type="domain" description="SCA7" evidence="2">
    <location>
        <begin position="225"/>
        <end position="292"/>
    </location>
</feature>
<dbReference type="Pfam" id="PF08313">
    <property type="entry name" value="SCA7"/>
    <property type="match status" value="1"/>
</dbReference>
<dbReference type="PANTHER" id="PTHR15117:SF9">
    <property type="entry name" value="ATAXIN-7-LIKE PROTEIN 1"/>
    <property type="match status" value="1"/>
</dbReference>
<dbReference type="PROSITE" id="PS51505">
    <property type="entry name" value="SCA7"/>
    <property type="match status" value="1"/>
</dbReference>
<keyword evidence="4" id="KW-1185">Reference proteome</keyword>
<evidence type="ECO:0000313" key="4">
    <source>
        <dbReference type="Proteomes" id="UP001044222"/>
    </source>
</evidence>
<evidence type="ECO:0000313" key="3">
    <source>
        <dbReference type="EMBL" id="KAG5830810.1"/>
    </source>
</evidence>
<dbReference type="EMBL" id="JAFIRN010000019">
    <property type="protein sequence ID" value="KAG5830810.1"/>
    <property type="molecule type" value="Genomic_DNA"/>
</dbReference>
<feature type="compositionally biased region" description="Acidic residues" evidence="1">
    <location>
        <begin position="361"/>
        <end position="372"/>
    </location>
</feature>
<feature type="compositionally biased region" description="Polar residues" evidence="1">
    <location>
        <begin position="298"/>
        <end position="315"/>
    </location>
</feature>
<dbReference type="AlphaFoldDB" id="A0A9D3LHI0"/>
<evidence type="ECO:0000259" key="2">
    <source>
        <dbReference type="PROSITE" id="PS51505"/>
    </source>
</evidence>
<sequence>MATLDRKVPSPNTFLYKPWSAFIEAVKLQNSDIAHVEDTGKDIGNGRDARKLNREDMHLYGQYPAYDELCLVVCNICSQVVKPQGFLSHYERRHAPSCDSRPPLTQRPKVSHSSPPQPRPFRPPRDNQHTPFSRAPHTVYPPKGARTKPCVSVPVVSLEKMSCLGRVEGPHVRISYPSSSSSSSSSPAAKAHALPFLLIGQAVHGPAPLLDRKHQNGTKGTKPYKRVSGRVFDPNKHCGVLDPESKKPCTRSLTCKTHSLTHRRAVPGRGKQFDSLLAEHKGRHLREQQGSHAHPSRPAQSHEPTSSTSTDCQDGRTTSLLKSRLATAHIPRPPGGWSSVGPPDSAPPCPAAGGGDRLSGEEGEGETPEDLDCSNGSCALPQCCAFGSRLMGRGCFVFERRWDRVRVALRCMVEKHVNAQMWRKIPLAAESRTPYPGPSLPRTPWPRPARRPCPPSPALPALASPTNSVSMVTYSTAFPMTPRGTSTTPHPRPTPTSPAPRSAATGPPLSVPKPRPWPGLPRPLPFSGDHALFARADGRKRKSSSPVGRPGKTPKPAALSSLYRPRPRAPPRPPPTAKGTSLREGRVATWMQSCFWFSQRYLTEGGACGP</sequence>
<dbReference type="InterPro" id="IPR013243">
    <property type="entry name" value="SCA7_dom"/>
</dbReference>
<feature type="region of interest" description="Disordered" evidence="1">
    <location>
        <begin position="209"/>
        <end position="229"/>
    </location>
</feature>
<dbReference type="Gene3D" id="6.10.140.670">
    <property type="match status" value="1"/>
</dbReference>
<evidence type="ECO:0000256" key="1">
    <source>
        <dbReference type="SAM" id="MobiDB-lite"/>
    </source>
</evidence>
<feature type="region of interest" description="Disordered" evidence="1">
    <location>
        <begin position="94"/>
        <end position="146"/>
    </location>
</feature>
<reference evidence="3" key="1">
    <citation type="submission" date="2021-01" db="EMBL/GenBank/DDBJ databases">
        <title>A chromosome-scale assembly of European eel, Anguilla anguilla.</title>
        <authorList>
            <person name="Henkel C."/>
            <person name="Jong-Raadsen S.A."/>
            <person name="Dufour S."/>
            <person name="Weltzien F.-A."/>
            <person name="Palstra A.P."/>
            <person name="Pelster B."/>
            <person name="Spaink H.P."/>
            <person name="Van Den Thillart G.E."/>
            <person name="Jansen H."/>
            <person name="Zahm M."/>
            <person name="Klopp C."/>
            <person name="Cedric C."/>
            <person name="Louis A."/>
            <person name="Berthelot C."/>
            <person name="Parey E."/>
            <person name="Roest Crollius H."/>
            <person name="Montfort J."/>
            <person name="Robinson-Rechavi M."/>
            <person name="Bucao C."/>
            <person name="Bouchez O."/>
            <person name="Gislard M."/>
            <person name="Lluch J."/>
            <person name="Milhes M."/>
            <person name="Lampietro C."/>
            <person name="Lopez Roques C."/>
            <person name="Donnadieu C."/>
            <person name="Braasch I."/>
            <person name="Desvignes T."/>
            <person name="Postlethwait J."/>
            <person name="Bobe J."/>
            <person name="Guiguen Y."/>
            <person name="Dirks R."/>
        </authorList>
    </citation>
    <scope>NUCLEOTIDE SEQUENCE</scope>
    <source>
        <strain evidence="3">Tag_6206</strain>
        <tissue evidence="3">Liver</tissue>
    </source>
</reference>
<gene>
    <name evidence="3" type="ORF">ANANG_G00314530</name>
</gene>